<dbReference type="KEGG" id="ock:EXM22_10040"/>
<dbReference type="EMBL" id="CP036150">
    <property type="protein sequence ID" value="QEN08311.1"/>
    <property type="molecule type" value="Genomic_DNA"/>
</dbReference>
<feature type="transmembrane region" description="Helical" evidence="10">
    <location>
        <begin position="169"/>
        <end position="188"/>
    </location>
</feature>
<organism evidence="11 12">
    <name type="scientific">Oceanispirochaeta crateris</name>
    <dbReference type="NCBI Taxonomy" id="2518645"/>
    <lineage>
        <taxon>Bacteria</taxon>
        <taxon>Pseudomonadati</taxon>
        <taxon>Spirochaetota</taxon>
        <taxon>Spirochaetia</taxon>
        <taxon>Spirochaetales</taxon>
        <taxon>Spirochaetaceae</taxon>
        <taxon>Oceanispirochaeta</taxon>
    </lineage>
</organism>
<evidence type="ECO:0000256" key="9">
    <source>
        <dbReference type="ARBA" id="ARBA00031636"/>
    </source>
</evidence>
<dbReference type="InterPro" id="IPR002528">
    <property type="entry name" value="MATE_fam"/>
</dbReference>
<dbReference type="PIRSF" id="PIRSF006603">
    <property type="entry name" value="DinF"/>
    <property type="match status" value="1"/>
</dbReference>
<feature type="transmembrane region" description="Helical" evidence="10">
    <location>
        <begin position="357"/>
        <end position="378"/>
    </location>
</feature>
<keyword evidence="5 10" id="KW-0812">Transmembrane</keyword>
<feature type="transmembrane region" description="Helical" evidence="10">
    <location>
        <begin position="390"/>
        <end position="411"/>
    </location>
</feature>
<keyword evidence="7" id="KW-0406">Ion transport</keyword>
<evidence type="ECO:0000256" key="10">
    <source>
        <dbReference type="SAM" id="Phobius"/>
    </source>
</evidence>
<reference evidence="11 12" key="1">
    <citation type="submission" date="2019-02" db="EMBL/GenBank/DDBJ databases">
        <title>Complete Genome Sequence and Methylome Analysis of free living Spirochaetas.</title>
        <authorList>
            <person name="Fomenkov A."/>
            <person name="Dubinina G."/>
            <person name="Leshcheva N."/>
            <person name="Mikheeva N."/>
            <person name="Grabovich M."/>
            <person name="Vincze T."/>
            <person name="Roberts R.J."/>
        </authorList>
    </citation>
    <scope>NUCLEOTIDE SEQUENCE [LARGE SCALE GENOMIC DNA]</scope>
    <source>
        <strain evidence="11 12">K2</strain>
    </source>
</reference>
<evidence type="ECO:0000256" key="8">
    <source>
        <dbReference type="ARBA" id="ARBA00023136"/>
    </source>
</evidence>
<feature type="transmembrane region" description="Helical" evidence="10">
    <location>
        <begin position="317"/>
        <end position="337"/>
    </location>
</feature>
<dbReference type="GO" id="GO:0015297">
    <property type="term" value="F:antiporter activity"/>
    <property type="evidence" value="ECO:0007669"/>
    <property type="project" value="UniProtKB-KW"/>
</dbReference>
<keyword evidence="12" id="KW-1185">Reference proteome</keyword>
<gene>
    <name evidence="11" type="ORF">EXM22_10040</name>
</gene>
<keyword evidence="6 10" id="KW-1133">Transmembrane helix</keyword>
<accession>A0A5C1QL23</accession>
<feature type="transmembrane region" description="Helical" evidence="10">
    <location>
        <begin position="57"/>
        <end position="79"/>
    </location>
</feature>
<evidence type="ECO:0000256" key="6">
    <source>
        <dbReference type="ARBA" id="ARBA00022989"/>
    </source>
</evidence>
<evidence type="ECO:0000256" key="2">
    <source>
        <dbReference type="ARBA" id="ARBA00022448"/>
    </source>
</evidence>
<feature type="transmembrane region" description="Helical" evidence="10">
    <location>
        <begin position="194"/>
        <end position="211"/>
    </location>
</feature>
<feature type="transmembrane region" description="Helical" evidence="10">
    <location>
        <begin position="417"/>
        <end position="440"/>
    </location>
</feature>
<evidence type="ECO:0000256" key="5">
    <source>
        <dbReference type="ARBA" id="ARBA00022692"/>
    </source>
</evidence>
<evidence type="ECO:0000256" key="3">
    <source>
        <dbReference type="ARBA" id="ARBA00022449"/>
    </source>
</evidence>
<evidence type="ECO:0000256" key="1">
    <source>
        <dbReference type="ARBA" id="ARBA00004651"/>
    </source>
</evidence>
<proteinExistence type="predicted"/>
<dbReference type="NCBIfam" id="TIGR00797">
    <property type="entry name" value="matE"/>
    <property type="match status" value="1"/>
</dbReference>
<dbReference type="Proteomes" id="UP000324209">
    <property type="component" value="Chromosome"/>
</dbReference>
<evidence type="ECO:0000313" key="11">
    <source>
        <dbReference type="EMBL" id="QEN08311.1"/>
    </source>
</evidence>
<dbReference type="InterPro" id="IPR050222">
    <property type="entry name" value="MATE_MdtK"/>
</dbReference>
<dbReference type="GO" id="GO:0006811">
    <property type="term" value="P:monoatomic ion transport"/>
    <property type="evidence" value="ECO:0007669"/>
    <property type="project" value="UniProtKB-KW"/>
</dbReference>
<evidence type="ECO:0000256" key="4">
    <source>
        <dbReference type="ARBA" id="ARBA00022475"/>
    </source>
</evidence>
<keyword evidence="2" id="KW-0813">Transport</keyword>
<sequence length="449" mass="48958">MIQKTMDMTKGSLLPHLKRLAIPASVGFLFNTMYNIVDSFWAGQLSTNSLAALSLNFPLYMLIMSLGVGFSAASGALIANALGSNEVIKSRKYLSQSLTLSILSSLVGSLLLLTFLEPIFLLLKADGEVLRGAVAYGRIIVIGMPILNQAPIFSSALASRGDTVSYRNVLIAGCIINIGLDPLFMYTFGMNEAGVALATVLIQFLGLLYLIRKVISREGLKNLRFRDYIPKKQYAVEIIEQAVPASANYLTMSLGTFVITWFISRFGSNAVAAYGAAIRVEQIALVPTVGLNVALAAMVGQNNGAKRLDRVVSSYKLSLLGGLVVMAVILPPVLIFGRQIISLFTETEAVIRMGYDYLLLQGFTFYSYIILFQSNALLQGLKKPAMIMWMGIYRQIAAPALVFSILCFILGMAERGVWVGLIFINWSAAIMTLFHALSILKSQKEIIAL</sequence>
<dbReference type="GO" id="GO:0005886">
    <property type="term" value="C:plasma membrane"/>
    <property type="evidence" value="ECO:0007669"/>
    <property type="project" value="UniProtKB-SubCell"/>
</dbReference>
<dbReference type="RefSeq" id="WP_149486391.1">
    <property type="nucleotide sequence ID" value="NZ_CP036150.1"/>
</dbReference>
<dbReference type="InterPro" id="IPR048279">
    <property type="entry name" value="MdtK-like"/>
</dbReference>
<dbReference type="PANTHER" id="PTHR43298:SF2">
    <property type="entry name" value="FMN_FAD EXPORTER YEEO-RELATED"/>
    <property type="match status" value="1"/>
</dbReference>
<dbReference type="OrthoDB" id="9806302at2"/>
<evidence type="ECO:0000256" key="7">
    <source>
        <dbReference type="ARBA" id="ARBA00023065"/>
    </source>
</evidence>
<evidence type="ECO:0000313" key="12">
    <source>
        <dbReference type="Proteomes" id="UP000324209"/>
    </source>
</evidence>
<comment type="subcellular location">
    <subcellularLocation>
        <location evidence="1">Cell membrane</location>
        <topology evidence="1">Multi-pass membrane protein</topology>
    </subcellularLocation>
</comment>
<keyword evidence="3" id="KW-0050">Antiport</keyword>
<dbReference type="Pfam" id="PF01554">
    <property type="entry name" value="MatE"/>
    <property type="match status" value="2"/>
</dbReference>
<keyword evidence="8 10" id="KW-0472">Membrane</keyword>
<dbReference type="GO" id="GO:0042910">
    <property type="term" value="F:xenobiotic transmembrane transporter activity"/>
    <property type="evidence" value="ECO:0007669"/>
    <property type="project" value="InterPro"/>
</dbReference>
<feature type="transmembrane region" description="Helical" evidence="10">
    <location>
        <begin position="100"/>
        <end position="123"/>
    </location>
</feature>
<dbReference type="AlphaFoldDB" id="A0A5C1QL23"/>
<feature type="transmembrane region" description="Helical" evidence="10">
    <location>
        <begin position="135"/>
        <end position="157"/>
    </location>
</feature>
<name>A0A5C1QL23_9SPIO</name>
<protein>
    <recommendedName>
        <fullName evidence="9">Multidrug-efflux transporter</fullName>
    </recommendedName>
</protein>
<dbReference type="PANTHER" id="PTHR43298">
    <property type="entry name" value="MULTIDRUG RESISTANCE PROTEIN NORM-RELATED"/>
    <property type="match status" value="1"/>
</dbReference>
<feature type="transmembrane region" description="Helical" evidence="10">
    <location>
        <begin position="20"/>
        <end position="37"/>
    </location>
</feature>
<keyword evidence="4" id="KW-1003">Cell membrane</keyword>